<evidence type="ECO:0000259" key="7">
    <source>
        <dbReference type="Pfam" id="PF17189"/>
    </source>
</evidence>
<dbReference type="OrthoDB" id="2012278at2759"/>
<evidence type="ECO:0000259" key="6">
    <source>
        <dbReference type="Pfam" id="PF02055"/>
    </source>
</evidence>
<evidence type="ECO:0000313" key="8">
    <source>
        <dbReference type="EMBL" id="GIZ49208.1"/>
    </source>
</evidence>
<dbReference type="InterPro" id="IPR033453">
    <property type="entry name" value="Glyco_hydro_30_TIM-barrel"/>
</dbReference>
<evidence type="ECO:0008006" key="10">
    <source>
        <dbReference type="Google" id="ProtNLM"/>
    </source>
</evidence>
<dbReference type="Proteomes" id="UP000825890">
    <property type="component" value="Unassembled WGS sequence"/>
</dbReference>
<name>A0A9P3FLL7_9PEZI</name>
<comment type="caution">
    <text evidence="8">The sequence shown here is derived from an EMBL/GenBank/DDBJ whole genome shotgun (WGS) entry which is preliminary data.</text>
</comment>
<dbReference type="EMBL" id="BOLY01000009">
    <property type="protein sequence ID" value="GIZ49208.1"/>
    <property type="molecule type" value="Genomic_DNA"/>
</dbReference>
<gene>
    <name evidence="8" type="ORF">CKM354_001224300</name>
</gene>
<evidence type="ECO:0000256" key="3">
    <source>
        <dbReference type="ARBA" id="ARBA00022801"/>
    </source>
</evidence>
<evidence type="ECO:0000256" key="2">
    <source>
        <dbReference type="ARBA" id="ARBA00022729"/>
    </source>
</evidence>
<feature type="chain" id="PRO_5040331265" description="Glycoside hydrolase family 30 protein" evidence="5">
    <location>
        <begin position="17"/>
        <end position="431"/>
    </location>
</feature>
<feature type="domain" description="Glycosyl hydrolase family 30 TIM-barrel" evidence="6">
    <location>
        <begin position="57"/>
        <end position="215"/>
    </location>
</feature>
<dbReference type="Gene3D" id="2.60.40.1180">
    <property type="entry name" value="Golgi alpha-mannosidase II"/>
    <property type="match status" value="1"/>
</dbReference>
<evidence type="ECO:0000256" key="1">
    <source>
        <dbReference type="ARBA" id="ARBA00005382"/>
    </source>
</evidence>
<dbReference type="SUPFAM" id="SSF51011">
    <property type="entry name" value="Glycosyl hydrolase domain"/>
    <property type="match status" value="1"/>
</dbReference>
<organism evidence="8 9">
    <name type="scientific">Cercospora kikuchii</name>
    <dbReference type="NCBI Taxonomy" id="84275"/>
    <lineage>
        <taxon>Eukaryota</taxon>
        <taxon>Fungi</taxon>
        <taxon>Dikarya</taxon>
        <taxon>Ascomycota</taxon>
        <taxon>Pezizomycotina</taxon>
        <taxon>Dothideomycetes</taxon>
        <taxon>Dothideomycetidae</taxon>
        <taxon>Mycosphaerellales</taxon>
        <taxon>Mycosphaerellaceae</taxon>
        <taxon>Cercospora</taxon>
    </lineage>
</organism>
<dbReference type="AlphaFoldDB" id="A0A9P3FLL7"/>
<feature type="domain" description="Glycosyl hydrolase family 30 beta sandwich" evidence="7">
    <location>
        <begin position="337"/>
        <end position="426"/>
    </location>
</feature>
<dbReference type="InterPro" id="IPR013780">
    <property type="entry name" value="Glyco_hydro_b"/>
</dbReference>
<dbReference type="GO" id="GO:0006680">
    <property type="term" value="P:glucosylceramide catabolic process"/>
    <property type="evidence" value="ECO:0007669"/>
    <property type="project" value="TreeGrafter"/>
</dbReference>
<keyword evidence="9" id="KW-1185">Reference proteome</keyword>
<keyword evidence="3 4" id="KW-0378">Hydrolase</keyword>
<dbReference type="GeneID" id="68297818"/>
<dbReference type="PANTHER" id="PTHR11069">
    <property type="entry name" value="GLUCOSYLCERAMIDASE"/>
    <property type="match status" value="1"/>
</dbReference>
<sequence length="431" mass="47145">MKPLVSLIGVAVAVSAQTGYGNSSYGNTSPNSADLTFQAKISINVATRYQTMVGGGCSGAFGAACTTNTLSAADQQAMVETLFSENIGVLSILRNLIGSSQAATILPSCPATPDGPFNYTFPANNDSCQLTLTQTAVKYNPDLFLYADAWSAPGCFKTTGLEAGGGYLCGVRRSNCTYDWREAYANYLIEYVNLYQQRGINVSLLGAYNEPDFNPFTYSAMLSDGYQAYDFLSVFYPLVKKAFPNLAVSCCDSTGARQQRDLVYELGRLPGGLYLFDYNTYHNYRSSIKRPFDDLLHGQPTIETECDASLILVNGTSYQVSARLWAFAGYFRFARPGAVRVEASSDVEEVYVTAWENRNGSLAIPVVNAAHYAYTLDIDLKGLGIGINHGVPYLTDNQHNVSMTEEFVVENGGFRAVVEPRSMKTFFLDRR</sequence>
<dbReference type="Gene3D" id="3.20.20.80">
    <property type="entry name" value="Glycosidases"/>
    <property type="match status" value="2"/>
</dbReference>
<reference evidence="8 9" key="1">
    <citation type="submission" date="2021-01" db="EMBL/GenBank/DDBJ databases">
        <title>Cercospora kikuchii MAFF 305040 whole genome shotgun sequence.</title>
        <authorList>
            <person name="Kashiwa T."/>
            <person name="Suzuki T."/>
        </authorList>
    </citation>
    <scope>NUCLEOTIDE SEQUENCE [LARGE SCALE GENOMIC DNA]</scope>
    <source>
        <strain evidence="8 9">MAFF 305040</strain>
    </source>
</reference>
<dbReference type="InterPro" id="IPR017853">
    <property type="entry name" value="GH"/>
</dbReference>
<dbReference type="InterPro" id="IPR033452">
    <property type="entry name" value="GH30_C"/>
</dbReference>
<dbReference type="Pfam" id="PF17189">
    <property type="entry name" value="Glyco_hydro_30C"/>
    <property type="match status" value="1"/>
</dbReference>
<protein>
    <recommendedName>
        <fullName evidence="10">Glycoside hydrolase family 30 protein</fullName>
    </recommendedName>
</protein>
<dbReference type="InterPro" id="IPR001139">
    <property type="entry name" value="Glyco_hydro_30"/>
</dbReference>
<keyword evidence="2 5" id="KW-0732">Signal</keyword>
<comment type="similarity">
    <text evidence="1 4">Belongs to the glycosyl hydrolase 30 family.</text>
</comment>
<dbReference type="RefSeq" id="XP_044663695.1">
    <property type="nucleotide sequence ID" value="XM_044807760.1"/>
</dbReference>
<proteinExistence type="inferred from homology"/>
<feature type="signal peptide" evidence="5">
    <location>
        <begin position="1"/>
        <end position="16"/>
    </location>
</feature>
<evidence type="ECO:0000313" key="9">
    <source>
        <dbReference type="Proteomes" id="UP000825890"/>
    </source>
</evidence>
<dbReference type="GO" id="GO:0016020">
    <property type="term" value="C:membrane"/>
    <property type="evidence" value="ECO:0007669"/>
    <property type="project" value="GOC"/>
</dbReference>
<dbReference type="GO" id="GO:0004348">
    <property type="term" value="F:glucosylceramidase activity"/>
    <property type="evidence" value="ECO:0007669"/>
    <property type="project" value="InterPro"/>
</dbReference>
<dbReference type="SUPFAM" id="SSF51445">
    <property type="entry name" value="(Trans)glycosidases"/>
    <property type="match status" value="1"/>
</dbReference>
<evidence type="ECO:0000256" key="5">
    <source>
        <dbReference type="SAM" id="SignalP"/>
    </source>
</evidence>
<evidence type="ECO:0000256" key="4">
    <source>
        <dbReference type="RuleBase" id="RU361188"/>
    </source>
</evidence>
<keyword evidence="4" id="KW-0326">Glycosidase</keyword>
<dbReference type="Pfam" id="PF02055">
    <property type="entry name" value="Glyco_hydro_30"/>
    <property type="match status" value="1"/>
</dbReference>
<accession>A0A9P3FLL7</accession>
<dbReference type="PANTHER" id="PTHR11069:SF23">
    <property type="entry name" value="LYSOSOMAL ACID GLUCOSYLCERAMIDASE"/>
    <property type="match status" value="1"/>
</dbReference>